<feature type="compositionally biased region" description="Basic and acidic residues" evidence="3">
    <location>
        <begin position="39"/>
        <end position="52"/>
    </location>
</feature>
<dbReference type="PANTHER" id="PTHR47235">
    <property type="entry name" value="BLR6548 PROTEIN"/>
    <property type="match status" value="1"/>
</dbReference>
<dbReference type="SUPFAM" id="SSF53822">
    <property type="entry name" value="Periplasmic binding protein-like I"/>
    <property type="match status" value="1"/>
</dbReference>
<dbReference type="Pfam" id="PF13458">
    <property type="entry name" value="Peripla_BP_6"/>
    <property type="match status" value="1"/>
</dbReference>
<feature type="domain" description="Leucine-binding protein" evidence="4">
    <location>
        <begin position="56"/>
        <end position="406"/>
    </location>
</feature>
<dbReference type="PANTHER" id="PTHR47235:SF1">
    <property type="entry name" value="BLR6548 PROTEIN"/>
    <property type="match status" value="1"/>
</dbReference>
<dbReference type="RefSeq" id="WP_116554738.1">
    <property type="nucleotide sequence ID" value="NZ_QCZG01000018.1"/>
</dbReference>
<name>A0A2U1K2D2_9BACI</name>
<sequence>MKNSLQKFFGLLFVVFLVGLLAACGGGKSSAPAESGGNSKEKSEGNDKASGGERVVKVGGIYDITGGTGDVGTPFAEGEEAYFKHLENTGGIEGVKIEHRGEDYAYDTQEAQRVYQAFRDRDGVSAILGWGTGDTEALRQQVANDKLPFLSASYSENLKNLEESPYNFLVAASYSDQGRAVLQWIKENHEGDNPTVALLYNDTAFGRSPIEDIKKHGEEIGVKIVDEQVIDVQATEAQSQLLNMKKKNPDYAIIQQTWGATATILKDAKTLGIDTQFIGLNWAAGEGVIELVGDTAEGYMGILSHAFPYEDLPGMEEIKEYLDSEGKTVDDIDQKFVQGWETSKILVEGIKKAAETTDGEITGEDIRAGLETLTDFDLGGLGANVTFTPDNHAGTTKTRLGKVENGKWVAITDYFSHR</sequence>
<evidence type="ECO:0000313" key="6">
    <source>
        <dbReference type="Proteomes" id="UP000245998"/>
    </source>
</evidence>
<dbReference type="AlphaFoldDB" id="A0A2U1K2D2"/>
<organism evidence="5 6">
    <name type="scientific">Pueribacillus theae</name>
    <dbReference type="NCBI Taxonomy" id="2171751"/>
    <lineage>
        <taxon>Bacteria</taxon>
        <taxon>Bacillati</taxon>
        <taxon>Bacillota</taxon>
        <taxon>Bacilli</taxon>
        <taxon>Bacillales</taxon>
        <taxon>Bacillaceae</taxon>
        <taxon>Pueribacillus</taxon>
    </lineage>
</organism>
<feature type="region of interest" description="Disordered" evidence="3">
    <location>
        <begin position="29"/>
        <end position="52"/>
    </location>
</feature>
<dbReference type="InterPro" id="IPR028082">
    <property type="entry name" value="Peripla_BP_I"/>
</dbReference>
<evidence type="ECO:0000259" key="4">
    <source>
        <dbReference type="Pfam" id="PF13458"/>
    </source>
</evidence>
<keyword evidence="6" id="KW-1185">Reference proteome</keyword>
<reference evidence="5 6" key="1">
    <citation type="submission" date="2018-04" db="EMBL/GenBank/DDBJ databases">
        <title>Camelliibacillus theae gen. nov., sp. nov., isolated from Pu'er tea.</title>
        <authorList>
            <person name="Niu L."/>
        </authorList>
    </citation>
    <scope>NUCLEOTIDE SEQUENCE [LARGE SCALE GENOMIC DNA]</scope>
    <source>
        <strain evidence="5 6">T8</strain>
    </source>
</reference>
<keyword evidence="2" id="KW-0732">Signal</keyword>
<dbReference type="EMBL" id="QCZG01000018">
    <property type="protein sequence ID" value="PWA11143.1"/>
    <property type="molecule type" value="Genomic_DNA"/>
</dbReference>
<dbReference type="Gene3D" id="3.40.50.2300">
    <property type="match status" value="2"/>
</dbReference>
<dbReference type="CDD" id="cd06334">
    <property type="entry name" value="PBP1_ABC_ligand_binding-like"/>
    <property type="match status" value="1"/>
</dbReference>
<evidence type="ECO:0000256" key="2">
    <source>
        <dbReference type="ARBA" id="ARBA00022729"/>
    </source>
</evidence>
<dbReference type="Proteomes" id="UP000245998">
    <property type="component" value="Unassembled WGS sequence"/>
</dbReference>
<dbReference type="PROSITE" id="PS51257">
    <property type="entry name" value="PROKAR_LIPOPROTEIN"/>
    <property type="match status" value="1"/>
</dbReference>
<dbReference type="OrthoDB" id="9783240at2"/>
<evidence type="ECO:0000313" key="5">
    <source>
        <dbReference type="EMBL" id="PWA11143.1"/>
    </source>
</evidence>
<gene>
    <name evidence="5" type="ORF">DCC39_09900</name>
</gene>
<protein>
    <submittedName>
        <fullName evidence="5">ABC transporter substrate-binding protein</fullName>
    </submittedName>
</protein>
<dbReference type="InterPro" id="IPR028081">
    <property type="entry name" value="Leu-bd"/>
</dbReference>
<evidence type="ECO:0000256" key="1">
    <source>
        <dbReference type="ARBA" id="ARBA00010062"/>
    </source>
</evidence>
<evidence type="ECO:0000256" key="3">
    <source>
        <dbReference type="SAM" id="MobiDB-lite"/>
    </source>
</evidence>
<comment type="similarity">
    <text evidence="1">Belongs to the leucine-binding protein family.</text>
</comment>
<accession>A0A2U1K2D2</accession>
<proteinExistence type="inferred from homology"/>
<comment type="caution">
    <text evidence="5">The sequence shown here is derived from an EMBL/GenBank/DDBJ whole genome shotgun (WGS) entry which is preliminary data.</text>
</comment>